<proteinExistence type="predicted"/>
<dbReference type="GO" id="GO:0016810">
    <property type="term" value="F:hydrolase activity, acting on carbon-nitrogen (but not peptide) bonds"/>
    <property type="evidence" value="ECO:0007669"/>
    <property type="project" value="InterPro"/>
</dbReference>
<comment type="subcellular location">
    <subcellularLocation>
        <location evidence="1">Secreted</location>
    </subcellularLocation>
</comment>
<organism evidence="5 6">
    <name type="scientific">Streptomyces lividans 1326</name>
    <dbReference type="NCBI Taxonomy" id="1200984"/>
    <lineage>
        <taxon>Bacteria</taxon>
        <taxon>Bacillati</taxon>
        <taxon>Actinomycetota</taxon>
        <taxon>Actinomycetes</taxon>
        <taxon>Kitasatosporales</taxon>
        <taxon>Streptomycetaceae</taxon>
        <taxon>Streptomyces</taxon>
    </lineage>
</organism>
<dbReference type="Proteomes" id="UP000014062">
    <property type="component" value="Chromosome"/>
</dbReference>
<feature type="compositionally biased region" description="Basic and acidic residues" evidence="3">
    <location>
        <begin position="402"/>
        <end position="450"/>
    </location>
</feature>
<evidence type="ECO:0000256" key="3">
    <source>
        <dbReference type="SAM" id="MobiDB-lite"/>
    </source>
</evidence>
<evidence type="ECO:0000313" key="6">
    <source>
        <dbReference type="Proteomes" id="UP000014062"/>
    </source>
</evidence>
<dbReference type="EMBL" id="CM001889">
    <property type="protein sequence ID" value="EOY50038.1"/>
    <property type="molecule type" value="Genomic_DNA"/>
</dbReference>
<reference evidence="6" key="1">
    <citation type="journal article" date="2013" name="Genome Biol. Evol.">
        <title>The genome sequence of Streptomyces lividans 66 reveals a novel tRNA-dependent peptide biosynthetic system within a metal-related genomic island.</title>
        <authorList>
            <person name="Cruz-Morales P."/>
            <person name="Vijgenboom E."/>
            <person name="Iruegas-Bocardo F."/>
            <person name="Girard G."/>
            <person name="Yanez-Guerra L.A."/>
            <person name="Ramos-Aboites H.E."/>
            <person name="Pernodet J.L."/>
            <person name="Anne J."/>
            <person name="van Wezel G.P."/>
            <person name="Barona-Gomez F."/>
        </authorList>
    </citation>
    <scope>NUCLEOTIDE SEQUENCE [LARGE SCALE GENOMIC DNA]</scope>
    <source>
        <strain evidence="6">1326</strain>
    </source>
</reference>
<feature type="domain" description="NodB homology" evidence="4">
    <location>
        <begin position="101"/>
        <end position="251"/>
    </location>
</feature>
<protein>
    <submittedName>
        <fullName evidence="5">Polysaccharide deacetylase</fullName>
    </submittedName>
</protein>
<dbReference type="RefSeq" id="WP_016327178.1">
    <property type="nucleotide sequence ID" value="NZ_CM001889.1"/>
</dbReference>
<feature type="region of interest" description="Disordered" evidence="3">
    <location>
        <begin position="19"/>
        <end position="45"/>
    </location>
</feature>
<dbReference type="GO" id="GO:0005576">
    <property type="term" value="C:extracellular region"/>
    <property type="evidence" value="ECO:0007669"/>
    <property type="project" value="UniProtKB-SubCell"/>
</dbReference>
<gene>
    <name evidence="5" type="ORF">SLI_5330</name>
</gene>
<dbReference type="Gene3D" id="3.20.20.370">
    <property type="entry name" value="Glycoside hydrolase/deacetylase"/>
    <property type="match status" value="1"/>
</dbReference>
<dbReference type="GO" id="GO:0005975">
    <property type="term" value="P:carbohydrate metabolic process"/>
    <property type="evidence" value="ECO:0007669"/>
    <property type="project" value="InterPro"/>
</dbReference>
<feature type="compositionally biased region" description="Basic residues" evidence="3">
    <location>
        <begin position="358"/>
        <end position="378"/>
    </location>
</feature>
<dbReference type="InterPro" id="IPR011330">
    <property type="entry name" value="Glyco_hydro/deAcase_b/a-brl"/>
</dbReference>
<dbReference type="InterPro" id="IPR051398">
    <property type="entry name" value="Polysacch_Deacetylase"/>
</dbReference>
<name>A0A7U9HCT1_STRLI</name>
<dbReference type="PANTHER" id="PTHR34216:SF3">
    <property type="entry name" value="POLY-BETA-1,6-N-ACETYL-D-GLUCOSAMINE N-DEACETYLASE"/>
    <property type="match status" value="1"/>
</dbReference>
<dbReference type="InterPro" id="IPR002509">
    <property type="entry name" value="NODB_dom"/>
</dbReference>
<evidence type="ECO:0000259" key="4">
    <source>
        <dbReference type="Pfam" id="PF01522"/>
    </source>
</evidence>
<dbReference type="PANTHER" id="PTHR34216">
    <property type="match status" value="1"/>
</dbReference>
<sequence length="511" mass="56107">MALPFTAAWQYDTLRRAVAEQAAPPAPSSGDGGPGPGADVEPAPAGNAPVVLAYHDVGPDDRSRYTVSPEHFDAQLRALRDAGYRTLTTREFTGFLRTGRTPGPRTVHLTFDDGTHGLWTHADPVLARYGMKAAAYLITGQVGTHRPYYLSWPEVERMARSGRWDFQAHTRLSHERAAVDAAGHERSVFTNRLWLADEGRVETSDEYRRRVAADLDRSIRDLVRHDLPRPRLFAYPFSERLDESNLGARDADALRSMLRERFTATLTNSAARPLPAGPRAAAAGQVQRLEVTRDTTAAGLLRELGRWATVTPQDADRPLAHPAHWQTTGATGQAGPGMLTGGSPPPGRHGVRLGRLPPVRHRRLDRLPPAHRRRRPARHLQQCGNHPAGGQRTSRVALRRPPHGEPHHGGPGDNRRPAELPAEALRHPPDHRLRDPAARAGERRRRDLRGGPRGPVAGRGGRRGLLAQRAQRRAGAAVAPLHLAEGRVTRITCGRRSLPAPAAVRRAQHHS</sequence>
<accession>A0A7U9HCT1</accession>
<evidence type="ECO:0000256" key="2">
    <source>
        <dbReference type="ARBA" id="ARBA00022729"/>
    </source>
</evidence>
<feature type="compositionally biased region" description="Low complexity" evidence="3">
    <location>
        <begin position="464"/>
        <end position="476"/>
    </location>
</feature>
<evidence type="ECO:0000256" key="1">
    <source>
        <dbReference type="ARBA" id="ARBA00004613"/>
    </source>
</evidence>
<dbReference type="CDD" id="cd10918">
    <property type="entry name" value="CE4_NodB_like_5s_6s"/>
    <property type="match status" value="1"/>
</dbReference>
<evidence type="ECO:0000313" key="5">
    <source>
        <dbReference type="EMBL" id="EOY50038.1"/>
    </source>
</evidence>
<dbReference type="Pfam" id="PF01522">
    <property type="entry name" value="Polysacc_deac_1"/>
    <property type="match status" value="1"/>
</dbReference>
<dbReference type="SUPFAM" id="SSF88713">
    <property type="entry name" value="Glycoside hydrolase/deacetylase"/>
    <property type="match status" value="1"/>
</dbReference>
<feature type="region of interest" description="Disordered" evidence="3">
    <location>
        <begin position="325"/>
        <end position="476"/>
    </location>
</feature>
<dbReference type="AlphaFoldDB" id="A0A7U9HCT1"/>
<keyword evidence="2" id="KW-0732">Signal</keyword>